<organism evidence="2 3">
    <name type="scientific">Candidatus Methanodesulfokora washburnensis</name>
    <dbReference type="NCBI Taxonomy" id="2478471"/>
    <lineage>
        <taxon>Archaea</taxon>
        <taxon>Thermoproteota</taxon>
        <taxon>Candidatus Korarchaeia</taxon>
        <taxon>Candidatus Korarchaeia incertae sedis</taxon>
        <taxon>Candidatus Methanodesulfokora</taxon>
    </lineage>
</organism>
<evidence type="ECO:0000259" key="1">
    <source>
        <dbReference type="Pfam" id="PF01850"/>
    </source>
</evidence>
<evidence type="ECO:0000313" key="2">
    <source>
        <dbReference type="EMBL" id="RSN74438.1"/>
    </source>
</evidence>
<dbReference type="AlphaFoldDB" id="A0A3R9PVV7"/>
<reference evidence="2 3" key="1">
    <citation type="submission" date="2018-10" db="EMBL/GenBank/DDBJ databases">
        <title>Co-occurring genomic capacity for anaerobic methane metabolism and dissimilatory sulfite reduction discovered in the Korarchaeota.</title>
        <authorList>
            <person name="Mckay L.J."/>
            <person name="Dlakic M."/>
            <person name="Fields M.W."/>
            <person name="Delmont T.O."/>
            <person name="Eren A.M."/>
            <person name="Jay Z.J."/>
            <person name="Klingelsmith K.B."/>
            <person name="Rusch D.B."/>
            <person name="Inskeep W.P."/>
        </authorList>
    </citation>
    <scope>NUCLEOTIDE SEQUENCE [LARGE SCALE GENOMIC DNA]</scope>
    <source>
        <strain evidence="2 3">MDKW</strain>
    </source>
</reference>
<evidence type="ECO:0000313" key="3">
    <source>
        <dbReference type="Proteomes" id="UP000277582"/>
    </source>
</evidence>
<dbReference type="InterPro" id="IPR029060">
    <property type="entry name" value="PIN-like_dom_sf"/>
</dbReference>
<comment type="caution">
    <text evidence="2">The sequence shown here is derived from an EMBL/GenBank/DDBJ whole genome shotgun (WGS) entry which is preliminary data.</text>
</comment>
<dbReference type="SUPFAM" id="SSF88723">
    <property type="entry name" value="PIN domain-like"/>
    <property type="match status" value="1"/>
</dbReference>
<name>A0A3R9PVV7_9CREN</name>
<accession>A0A3R9PVV7</accession>
<feature type="domain" description="PIN" evidence="1">
    <location>
        <begin position="27"/>
        <end position="158"/>
    </location>
</feature>
<dbReference type="CDD" id="cd09874">
    <property type="entry name" value="PIN_MT3492-like"/>
    <property type="match status" value="1"/>
</dbReference>
<keyword evidence="3" id="KW-1185">Reference proteome</keyword>
<proteinExistence type="predicted"/>
<gene>
    <name evidence="2" type="ORF">D6D85_08110</name>
</gene>
<sequence length="168" mass="18712">MQLLLSGNRGRGGWRILQGAKTEKVHYLDTSALVKRYVEEPGSKIIDEIYRDAYKGVGKLAFSCWNIAEAAVVLDKYERKLGLDARKLLRNLLRESSTLSRLRRLLVVSVSPLILRASLKLVLKHHIYAADALQLVSAKSIDNCTFVTGDKELARVAKAEGLNTVYTG</sequence>
<protein>
    <submittedName>
        <fullName evidence="2">PIN domain-containing protein</fullName>
    </submittedName>
</protein>
<dbReference type="Gene3D" id="3.40.50.1010">
    <property type="entry name" value="5'-nuclease"/>
    <property type="match status" value="1"/>
</dbReference>
<dbReference type="EMBL" id="RCOS01000095">
    <property type="protein sequence ID" value="RSN74438.1"/>
    <property type="molecule type" value="Genomic_DNA"/>
</dbReference>
<dbReference type="InterPro" id="IPR002716">
    <property type="entry name" value="PIN_dom"/>
</dbReference>
<dbReference type="Pfam" id="PF01850">
    <property type="entry name" value="PIN"/>
    <property type="match status" value="1"/>
</dbReference>
<dbReference type="Proteomes" id="UP000277582">
    <property type="component" value="Unassembled WGS sequence"/>
</dbReference>